<sequence>MNVPITLMSLDTVRDFIINKTSARNLLNTGLVDMSFIDSVTEQELMKARNLINENKFSEHPLEPILSLVSQVLIKSFVCCFSKVSTNHLLWSHYADSHSGFCIRFRKDVLLKNLNIINHGDVIYNDVPINIMHGFNEKENIAKDIIFKKSSSWGYEKEFRMIHSEVAESDNDRFRVECYPDDAIDCIIFGFNSSDSNVSLVKSIMQGNNLIYKKITRGANSFELYVDTEKY</sequence>
<dbReference type="InterPro" id="IPR021352">
    <property type="entry name" value="DUF2971"/>
</dbReference>
<accession>F4MXM2</accession>
<dbReference type="Pfam" id="PF11185">
    <property type="entry name" value="DUF2971"/>
    <property type="match status" value="1"/>
</dbReference>
<name>F4MXM2_YEREN</name>
<reference evidence="1" key="1">
    <citation type="journal article" date="2011" name="BMC Genomics">
        <title>Shotgun sequencing of Yersinia enterocolitica strain W22703 (biotype 2, serotype O:9): genomic evidence for oscillation between invertebrates and mammals.</title>
        <authorList>
            <person name="Fuchs T.M."/>
            <person name="Brandt K."/>
            <person name="Starke M."/>
            <person name="Rattei T."/>
        </authorList>
    </citation>
    <scope>NUCLEOTIDE SEQUENCE</scope>
</reference>
<dbReference type="EMBL" id="FR718535">
    <property type="protein sequence ID" value="CBX70580.1"/>
    <property type="molecule type" value="Genomic_DNA"/>
</dbReference>
<evidence type="ECO:0008006" key="2">
    <source>
        <dbReference type="Google" id="ProtNLM"/>
    </source>
</evidence>
<evidence type="ECO:0000313" key="1">
    <source>
        <dbReference type="EMBL" id="CBX70580.1"/>
    </source>
</evidence>
<gene>
    <name evidence="1" type="ORF">YEW_KV45900</name>
</gene>
<proteinExistence type="predicted"/>
<dbReference type="AlphaFoldDB" id="F4MXM2"/>
<organism evidence="1">
    <name type="scientific">Yersinia enterocolitica W22703</name>
    <dbReference type="NCBI Taxonomy" id="913028"/>
    <lineage>
        <taxon>Bacteria</taxon>
        <taxon>Pseudomonadati</taxon>
        <taxon>Pseudomonadota</taxon>
        <taxon>Gammaproteobacteria</taxon>
        <taxon>Enterobacterales</taxon>
        <taxon>Yersiniaceae</taxon>
        <taxon>Yersinia</taxon>
    </lineage>
</organism>
<protein>
    <recommendedName>
        <fullName evidence="2">DUF2971 domain-containing protein</fullName>
    </recommendedName>
</protein>